<accession>A8S036</accession>
<gene>
    <name evidence="1" type="ORF">CLOBOL_05571</name>
</gene>
<organism evidence="1 2">
    <name type="scientific">Enterocloster bolteae (strain ATCC BAA-613 / DSM 15670 / CCUG 46953 / JCM 12243 / WAL 16351)</name>
    <name type="common">Clostridium bolteae</name>
    <dbReference type="NCBI Taxonomy" id="411902"/>
    <lineage>
        <taxon>Bacteria</taxon>
        <taxon>Bacillati</taxon>
        <taxon>Bacillota</taxon>
        <taxon>Clostridia</taxon>
        <taxon>Lachnospirales</taxon>
        <taxon>Lachnospiraceae</taxon>
        <taxon>Enterocloster</taxon>
    </lineage>
</organism>
<dbReference type="AlphaFoldDB" id="A8S036"/>
<reference evidence="1 2" key="1">
    <citation type="submission" date="2007-08" db="EMBL/GenBank/DDBJ databases">
        <authorList>
            <person name="Fulton L."/>
            <person name="Clifton S."/>
            <person name="Fulton B."/>
            <person name="Xu J."/>
            <person name="Minx P."/>
            <person name="Pepin K.H."/>
            <person name="Johnson M."/>
            <person name="Thiruvilangam P."/>
            <person name="Bhonagiri V."/>
            <person name="Nash W.E."/>
            <person name="Mardis E.R."/>
            <person name="Wilson R.K."/>
        </authorList>
    </citation>
    <scope>NUCLEOTIDE SEQUENCE [LARGE SCALE GENOMIC DNA]</scope>
    <source>
        <strain evidence="2">ATCC BAA-613 / DSM 15670 / CCUG 46953 / JCM 12243 / WAL 16351</strain>
    </source>
</reference>
<dbReference type="Proteomes" id="UP000005396">
    <property type="component" value="Unassembled WGS sequence"/>
</dbReference>
<name>A8S036_ENTBW</name>
<evidence type="ECO:0000313" key="1">
    <source>
        <dbReference type="EMBL" id="EDP14179.1"/>
    </source>
</evidence>
<proteinExistence type="predicted"/>
<protein>
    <submittedName>
        <fullName evidence="1">Uncharacterized protein</fullName>
    </submittedName>
</protein>
<dbReference type="HOGENOM" id="CLU_2841984_0_0_9"/>
<dbReference type="EMBL" id="ABCC02000041">
    <property type="protein sequence ID" value="EDP14179.1"/>
    <property type="molecule type" value="Genomic_DNA"/>
</dbReference>
<evidence type="ECO:0000313" key="2">
    <source>
        <dbReference type="Proteomes" id="UP000005396"/>
    </source>
</evidence>
<comment type="caution">
    <text evidence="1">The sequence shown here is derived from an EMBL/GenBank/DDBJ whole genome shotgun (WGS) entry which is preliminary data.</text>
</comment>
<sequence length="65" mass="6956">MDGESAALAVPVWQQHAVVAQEEVVEKTVEEDHRPTARLGQFEFSAPAESPASAVGVKALRTVKV</sequence>
<dbReference type="PaxDb" id="411902-CLOBOL_05571"/>
<reference evidence="1 2" key="2">
    <citation type="submission" date="2007-09" db="EMBL/GenBank/DDBJ databases">
        <title>Draft genome sequence of Clostridium bolteae (ATCC BAA-613).</title>
        <authorList>
            <person name="Sudarsanam P."/>
            <person name="Ley R."/>
            <person name="Guruge J."/>
            <person name="Turnbaugh P.J."/>
            <person name="Mahowald M."/>
            <person name="Liep D."/>
            <person name="Gordon J."/>
        </authorList>
    </citation>
    <scope>NUCLEOTIDE SEQUENCE [LARGE SCALE GENOMIC DNA]</scope>
    <source>
        <strain evidence="2">ATCC BAA-613 / DSM 15670 / CCUG 46953 / JCM 12243 / WAL 16351</strain>
    </source>
</reference>